<feature type="region of interest" description="Disordered" evidence="1">
    <location>
        <begin position="73"/>
        <end position="109"/>
    </location>
</feature>
<evidence type="ECO:0000313" key="2">
    <source>
        <dbReference type="EnsemblPlants" id="ORUFI06G23320.1"/>
    </source>
</evidence>
<keyword evidence="3" id="KW-1185">Reference proteome</keyword>
<dbReference type="HOGENOM" id="CLU_1743463_0_0_1"/>
<dbReference type="Gramene" id="ORUFI06G23320.1">
    <property type="protein sequence ID" value="ORUFI06G23320.1"/>
    <property type="gene ID" value="ORUFI06G23320"/>
</dbReference>
<protein>
    <submittedName>
        <fullName evidence="2">Uncharacterized protein</fullName>
    </submittedName>
</protein>
<proteinExistence type="predicted"/>
<sequence length="150" mass="16031">MLDRTSSPCRSRPLLRNIVDFRSPSSKLLSSTHIVLLLEENAGRSATTRCPQGVISSGCVPNHLAGVAVDTAEPPKSIDGEALPANASLSPSSSAARRRRPLPGRQGASCRYPEVVNISSTSRDGYRRTPVASTCHDAPLVGRDVPLRLY</sequence>
<dbReference type="OMA" id="STCHDAP"/>
<accession>A0A0E0Q0F8</accession>
<dbReference type="Proteomes" id="UP000008022">
    <property type="component" value="Unassembled WGS sequence"/>
</dbReference>
<organism evidence="2 3">
    <name type="scientific">Oryza rufipogon</name>
    <name type="common">Brownbeard rice</name>
    <name type="synonym">Asian wild rice</name>
    <dbReference type="NCBI Taxonomy" id="4529"/>
    <lineage>
        <taxon>Eukaryota</taxon>
        <taxon>Viridiplantae</taxon>
        <taxon>Streptophyta</taxon>
        <taxon>Embryophyta</taxon>
        <taxon>Tracheophyta</taxon>
        <taxon>Spermatophyta</taxon>
        <taxon>Magnoliopsida</taxon>
        <taxon>Liliopsida</taxon>
        <taxon>Poales</taxon>
        <taxon>Poaceae</taxon>
        <taxon>BOP clade</taxon>
        <taxon>Oryzoideae</taxon>
        <taxon>Oryzeae</taxon>
        <taxon>Oryzinae</taxon>
        <taxon>Oryza</taxon>
    </lineage>
</organism>
<evidence type="ECO:0000313" key="3">
    <source>
        <dbReference type="Proteomes" id="UP000008022"/>
    </source>
</evidence>
<dbReference type="EnsemblPlants" id="ORUFI06G23320.1">
    <property type="protein sequence ID" value="ORUFI06G23320.1"/>
    <property type="gene ID" value="ORUFI06G23320"/>
</dbReference>
<feature type="compositionally biased region" description="Low complexity" evidence="1">
    <location>
        <begin position="82"/>
        <end position="95"/>
    </location>
</feature>
<dbReference type="AlphaFoldDB" id="A0A0E0Q0F8"/>
<evidence type="ECO:0000256" key="1">
    <source>
        <dbReference type="SAM" id="MobiDB-lite"/>
    </source>
</evidence>
<name>A0A0E0Q0F8_ORYRU</name>
<reference evidence="2" key="2">
    <citation type="submission" date="2015-06" db="UniProtKB">
        <authorList>
            <consortium name="EnsemblPlants"/>
        </authorList>
    </citation>
    <scope>IDENTIFICATION</scope>
</reference>
<reference evidence="3" key="1">
    <citation type="submission" date="2013-06" db="EMBL/GenBank/DDBJ databases">
        <authorList>
            <person name="Zhao Q."/>
        </authorList>
    </citation>
    <scope>NUCLEOTIDE SEQUENCE</scope>
    <source>
        <strain evidence="3">cv. W1943</strain>
    </source>
</reference>